<gene>
    <name evidence="2" type="ORF">KIW84_052475</name>
</gene>
<accession>A0A9D4WQF2</accession>
<organism evidence="2 3">
    <name type="scientific">Pisum sativum</name>
    <name type="common">Garden pea</name>
    <name type="synonym">Lathyrus oleraceus</name>
    <dbReference type="NCBI Taxonomy" id="3888"/>
    <lineage>
        <taxon>Eukaryota</taxon>
        <taxon>Viridiplantae</taxon>
        <taxon>Streptophyta</taxon>
        <taxon>Embryophyta</taxon>
        <taxon>Tracheophyta</taxon>
        <taxon>Spermatophyta</taxon>
        <taxon>Magnoliopsida</taxon>
        <taxon>eudicotyledons</taxon>
        <taxon>Gunneridae</taxon>
        <taxon>Pentapetalae</taxon>
        <taxon>rosids</taxon>
        <taxon>fabids</taxon>
        <taxon>Fabales</taxon>
        <taxon>Fabaceae</taxon>
        <taxon>Papilionoideae</taxon>
        <taxon>50 kb inversion clade</taxon>
        <taxon>NPAAA clade</taxon>
        <taxon>Hologalegina</taxon>
        <taxon>IRL clade</taxon>
        <taxon>Fabeae</taxon>
        <taxon>Lathyrus</taxon>
    </lineage>
</organism>
<feature type="domain" description="Mon2/Sec7/BIG1-like HUS" evidence="1">
    <location>
        <begin position="54"/>
        <end position="130"/>
    </location>
</feature>
<dbReference type="InterPro" id="IPR032691">
    <property type="entry name" value="Mon2/Sec7/BIG1-like_HUS"/>
</dbReference>
<evidence type="ECO:0000259" key="1">
    <source>
        <dbReference type="Pfam" id="PF12783"/>
    </source>
</evidence>
<sequence>MSSEYDNQPQSKNFASKAASGVTITMMDENTTITLTGKEGASYDVHLMTEPYGVPCMVETFHFLCSSLNVIENTELGPRSSTIAFDEDVPLFALTLINSAIELGGPWWLSLIQDELFHNLMQFGEAANPRIENGRKKEKISKFRISSHLFVRERTRCIVDFFVLLVRIGMDAGIGEGMTPEQGVVHCGSTFIDECCLLMAVSTRSQCWI</sequence>
<dbReference type="Pfam" id="PF12783">
    <property type="entry name" value="Sec7-like_HUS"/>
    <property type="match status" value="1"/>
</dbReference>
<reference evidence="2 3" key="1">
    <citation type="journal article" date="2022" name="Nat. Genet.">
        <title>Improved pea reference genome and pan-genome highlight genomic features and evolutionary characteristics.</title>
        <authorList>
            <person name="Yang T."/>
            <person name="Liu R."/>
            <person name="Luo Y."/>
            <person name="Hu S."/>
            <person name="Wang D."/>
            <person name="Wang C."/>
            <person name="Pandey M.K."/>
            <person name="Ge S."/>
            <person name="Xu Q."/>
            <person name="Li N."/>
            <person name="Li G."/>
            <person name="Huang Y."/>
            <person name="Saxena R.K."/>
            <person name="Ji Y."/>
            <person name="Li M."/>
            <person name="Yan X."/>
            <person name="He Y."/>
            <person name="Liu Y."/>
            <person name="Wang X."/>
            <person name="Xiang C."/>
            <person name="Varshney R.K."/>
            <person name="Ding H."/>
            <person name="Gao S."/>
            <person name="Zong X."/>
        </authorList>
    </citation>
    <scope>NUCLEOTIDE SEQUENCE [LARGE SCALE GENOMIC DNA]</scope>
    <source>
        <strain evidence="2 3">cv. Zhongwan 6</strain>
    </source>
</reference>
<comment type="caution">
    <text evidence="2">The sequence shown here is derived from an EMBL/GenBank/DDBJ whole genome shotgun (WGS) entry which is preliminary data.</text>
</comment>
<dbReference type="EMBL" id="JAMSHJ010000005">
    <property type="protein sequence ID" value="KAI5405723.1"/>
    <property type="molecule type" value="Genomic_DNA"/>
</dbReference>
<name>A0A9D4WQF2_PEA</name>
<keyword evidence="3" id="KW-1185">Reference proteome</keyword>
<proteinExistence type="predicted"/>
<evidence type="ECO:0000313" key="3">
    <source>
        <dbReference type="Proteomes" id="UP001058974"/>
    </source>
</evidence>
<dbReference type="Proteomes" id="UP001058974">
    <property type="component" value="Chromosome 5"/>
</dbReference>
<protein>
    <recommendedName>
        <fullName evidence="1">Mon2/Sec7/BIG1-like HUS domain-containing protein</fullName>
    </recommendedName>
</protein>
<dbReference type="AlphaFoldDB" id="A0A9D4WQF2"/>
<dbReference type="Gramene" id="Psat05G0247500-T1">
    <property type="protein sequence ID" value="KAI5405723.1"/>
    <property type="gene ID" value="KIW84_052475"/>
</dbReference>
<evidence type="ECO:0000313" key="2">
    <source>
        <dbReference type="EMBL" id="KAI5405723.1"/>
    </source>
</evidence>